<name>A0A4C1ZEU4_EUMVA</name>
<protein>
    <submittedName>
        <fullName evidence="1">Uncharacterized protein</fullName>
    </submittedName>
</protein>
<keyword evidence="2" id="KW-1185">Reference proteome</keyword>
<evidence type="ECO:0000313" key="2">
    <source>
        <dbReference type="Proteomes" id="UP000299102"/>
    </source>
</evidence>
<comment type="caution">
    <text evidence="1">The sequence shown here is derived from an EMBL/GenBank/DDBJ whole genome shotgun (WGS) entry which is preliminary data.</text>
</comment>
<organism evidence="1 2">
    <name type="scientific">Eumeta variegata</name>
    <name type="common">Bagworm moth</name>
    <name type="synonym">Eumeta japonica</name>
    <dbReference type="NCBI Taxonomy" id="151549"/>
    <lineage>
        <taxon>Eukaryota</taxon>
        <taxon>Metazoa</taxon>
        <taxon>Ecdysozoa</taxon>
        <taxon>Arthropoda</taxon>
        <taxon>Hexapoda</taxon>
        <taxon>Insecta</taxon>
        <taxon>Pterygota</taxon>
        <taxon>Neoptera</taxon>
        <taxon>Endopterygota</taxon>
        <taxon>Lepidoptera</taxon>
        <taxon>Glossata</taxon>
        <taxon>Ditrysia</taxon>
        <taxon>Tineoidea</taxon>
        <taxon>Psychidae</taxon>
        <taxon>Oiketicinae</taxon>
        <taxon>Eumeta</taxon>
    </lineage>
</organism>
<dbReference type="OrthoDB" id="7510738at2759"/>
<dbReference type="AlphaFoldDB" id="A0A4C1ZEU4"/>
<accession>A0A4C1ZEU4</accession>
<gene>
    <name evidence="1" type="ORF">EVAR_67726_1</name>
</gene>
<evidence type="ECO:0000313" key="1">
    <source>
        <dbReference type="EMBL" id="GBP85614.1"/>
    </source>
</evidence>
<reference evidence="1 2" key="1">
    <citation type="journal article" date="2019" name="Commun. Biol.">
        <title>The bagworm genome reveals a unique fibroin gene that provides high tensile strength.</title>
        <authorList>
            <person name="Kono N."/>
            <person name="Nakamura H."/>
            <person name="Ohtoshi R."/>
            <person name="Tomita M."/>
            <person name="Numata K."/>
            <person name="Arakawa K."/>
        </authorList>
    </citation>
    <scope>NUCLEOTIDE SEQUENCE [LARGE SCALE GENOMIC DNA]</scope>
</reference>
<proteinExistence type="predicted"/>
<sequence length="144" mass="16422">MAIGVECPAAYQNPCNELKMDTVVFSPGFTRPYTPSRTTERASISRHTLWYNRLDAYYNDQCRKSYKVDYRNNVPYHAFFAGGQAEVIGHRRSDCETKFRSGCASADGVEERSLVPRSRSYARLRRNTTMSHGFSCVQAAFIDL</sequence>
<dbReference type="Proteomes" id="UP000299102">
    <property type="component" value="Unassembled WGS sequence"/>
</dbReference>
<dbReference type="EMBL" id="BGZK01001748">
    <property type="protein sequence ID" value="GBP85614.1"/>
    <property type="molecule type" value="Genomic_DNA"/>
</dbReference>